<reference evidence="1 2" key="1">
    <citation type="submission" date="2021-06" db="EMBL/GenBank/DDBJ databases">
        <authorList>
            <person name="Palmer J.M."/>
        </authorList>
    </citation>
    <scope>NUCLEOTIDE SEQUENCE [LARGE SCALE GENOMIC DNA]</scope>
    <source>
        <strain evidence="2">if_2019</strain>
        <tissue evidence="1">Muscle</tissue>
    </source>
</reference>
<evidence type="ECO:0008006" key="3">
    <source>
        <dbReference type="Google" id="ProtNLM"/>
    </source>
</evidence>
<dbReference type="EMBL" id="JAHRIQ010012091">
    <property type="protein sequence ID" value="MEQ2224468.1"/>
    <property type="molecule type" value="Genomic_DNA"/>
</dbReference>
<accession>A0ABV0SY63</accession>
<name>A0ABV0SY63_9TELE</name>
<sequence>MLFLTTIIVFSSPFVKITSKQGKSSFHSFVSDFSFTAAQKHICASKHHLCGVASAVASGYHCSERPPECQTGSYPKYYRNHPIVLFMFGFKTPKMAPAKGTRILLYPALGLIIMKCY</sequence>
<organism evidence="1 2">
    <name type="scientific">Ilyodon furcidens</name>
    <name type="common">goldbreast splitfin</name>
    <dbReference type="NCBI Taxonomy" id="33524"/>
    <lineage>
        <taxon>Eukaryota</taxon>
        <taxon>Metazoa</taxon>
        <taxon>Chordata</taxon>
        <taxon>Craniata</taxon>
        <taxon>Vertebrata</taxon>
        <taxon>Euteleostomi</taxon>
        <taxon>Actinopterygii</taxon>
        <taxon>Neopterygii</taxon>
        <taxon>Teleostei</taxon>
        <taxon>Neoteleostei</taxon>
        <taxon>Acanthomorphata</taxon>
        <taxon>Ovalentaria</taxon>
        <taxon>Atherinomorphae</taxon>
        <taxon>Cyprinodontiformes</taxon>
        <taxon>Goodeidae</taxon>
        <taxon>Ilyodon</taxon>
    </lineage>
</organism>
<evidence type="ECO:0000313" key="1">
    <source>
        <dbReference type="EMBL" id="MEQ2224468.1"/>
    </source>
</evidence>
<comment type="caution">
    <text evidence="1">The sequence shown here is derived from an EMBL/GenBank/DDBJ whole genome shotgun (WGS) entry which is preliminary data.</text>
</comment>
<proteinExistence type="predicted"/>
<dbReference type="Proteomes" id="UP001482620">
    <property type="component" value="Unassembled WGS sequence"/>
</dbReference>
<protein>
    <recommendedName>
        <fullName evidence="3">Secreted protein</fullName>
    </recommendedName>
</protein>
<gene>
    <name evidence="1" type="ORF">ILYODFUR_007771</name>
</gene>
<evidence type="ECO:0000313" key="2">
    <source>
        <dbReference type="Proteomes" id="UP001482620"/>
    </source>
</evidence>
<keyword evidence="2" id="KW-1185">Reference proteome</keyword>